<organism evidence="11 12">
    <name type="scientific">Pseudomonas knackmussii (strain DSM 6978 / CCUG 54928 / LMG 23759 / B13)</name>
    <dbReference type="NCBI Taxonomy" id="1301098"/>
    <lineage>
        <taxon>Bacteria</taxon>
        <taxon>Pseudomonadati</taxon>
        <taxon>Pseudomonadota</taxon>
        <taxon>Gammaproteobacteria</taxon>
        <taxon>Pseudomonadales</taxon>
        <taxon>Pseudomonadaceae</taxon>
        <taxon>Pseudomonas</taxon>
    </lineage>
</organism>
<keyword evidence="12" id="KW-1185">Reference proteome</keyword>
<accession>A0A024H9L5</accession>
<dbReference type="PROSITE" id="PS51163">
    <property type="entry name" value="YRDC"/>
    <property type="match status" value="1"/>
</dbReference>
<comment type="function">
    <text evidence="9">Required for the formation of a threonylcarbamoyl group on adenosine at position 37 (t(6)A37) in tRNAs that read codons beginning with adenine. Catalyzes the conversion of L-threonine, HCO(3)(-)/CO(2) and ATP to give threonylcarbamoyl-AMP (TC-AMP) as the acyladenylate intermediate, with the release of diphosphate.</text>
</comment>
<keyword evidence="7 9" id="KW-0067">ATP-binding</keyword>
<evidence type="ECO:0000256" key="3">
    <source>
        <dbReference type="ARBA" id="ARBA00022679"/>
    </source>
</evidence>
<evidence type="ECO:0000313" key="12">
    <source>
        <dbReference type="Proteomes" id="UP000025241"/>
    </source>
</evidence>
<dbReference type="Proteomes" id="UP000025241">
    <property type="component" value="Chromosome I"/>
</dbReference>
<evidence type="ECO:0000256" key="8">
    <source>
        <dbReference type="ARBA" id="ARBA00048366"/>
    </source>
</evidence>
<dbReference type="HAMAP" id="MF_01852">
    <property type="entry name" value="TsaC"/>
    <property type="match status" value="1"/>
</dbReference>
<dbReference type="RefSeq" id="WP_043247991.1">
    <property type="nucleotide sequence ID" value="NZ_HG322950.1"/>
</dbReference>
<dbReference type="InterPro" id="IPR017945">
    <property type="entry name" value="DHBP_synth_RibB-like_a/b_dom"/>
</dbReference>
<dbReference type="GO" id="GO:0061710">
    <property type="term" value="F:L-threonylcarbamoyladenylate synthase"/>
    <property type="evidence" value="ECO:0007669"/>
    <property type="project" value="UniProtKB-EC"/>
</dbReference>
<dbReference type="GO" id="GO:0003725">
    <property type="term" value="F:double-stranded RNA binding"/>
    <property type="evidence" value="ECO:0007669"/>
    <property type="project" value="InterPro"/>
</dbReference>
<dbReference type="PANTHER" id="PTHR17490">
    <property type="entry name" value="SUA5"/>
    <property type="match status" value="1"/>
</dbReference>
<dbReference type="GO" id="GO:0000049">
    <property type="term" value="F:tRNA binding"/>
    <property type="evidence" value="ECO:0007669"/>
    <property type="project" value="TreeGrafter"/>
</dbReference>
<keyword evidence="6 9" id="KW-0547">Nucleotide-binding</keyword>
<evidence type="ECO:0000313" key="11">
    <source>
        <dbReference type="EMBL" id="CDF81401.1"/>
    </source>
</evidence>
<dbReference type="AlphaFoldDB" id="A0A024H9L5"/>
<dbReference type="KEGG" id="pkc:PKB_0022"/>
<dbReference type="GO" id="GO:0002949">
    <property type="term" value="P:tRNA threonylcarbamoyladenosine modification"/>
    <property type="evidence" value="ECO:0007669"/>
    <property type="project" value="UniProtKB-UniRule"/>
</dbReference>
<dbReference type="EC" id="2.7.7.87" evidence="9"/>
<dbReference type="PATRIC" id="fig|1301098.3.peg.23"/>
<dbReference type="PANTHER" id="PTHR17490:SF18">
    <property type="entry name" value="THREONYLCARBAMOYL-AMP SYNTHASE"/>
    <property type="match status" value="1"/>
</dbReference>
<dbReference type="FunFam" id="3.90.870.10:FF:000004">
    <property type="entry name" value="Threonylcarbamoyl-AMP synthase"/>
    <property type="match status" value="1"/>
</dbReference>
<evidence type="ECO:0000256" key="9">
    <source>
        <dbReference type="HAMAP-Rule" id="MF_01852"/>
    </source>
</evidence>
<dbReference type="OrthoDB" id="9814580at2"/>
<dbReference type="InterPro" id="IPR006070">
    <property type="entry name" value="Sua5-like_dom"/>
</dbReference>
<evidence type="ECO:0000256" key="7">
    <source>
        <dbReference type="ARBA" id="ARBA00022840"/>
    </source>
</evidence>
<dbReference type="InterPro" id="IPR023535">
    <property type="entry name" value="TC-AMP_synthase"/>
</dbReference>
<evidence type="ECO:0000259" key="10">
    <source>
        <dbReference type="PROSITE" id="PS51163"/>
    </source>
</evidence>
<evidence type="ECO:0000256" key="4">
    <source>
        <dbReference type="ARBA" id="ARBA00022694"/>
    </source>
</evidence>
<dbReference type="eggNOG" id="COG0009">
    <property type="taxonomic scope" value="Bacteria"/>
</dbReference>
<evidence type="ECO:0000256" key="6">
    <source>
        <dbReference type="ARBA" id="ARBA00022741"/>
    </source>
</evidence>
<dbReference type="GO" id="GO:0006450">
    <property type="term" value="P:regulation of translational fidelity"/>
    <property type="evidence" value="ECO:0007669"/>
    <property type="project" value="TreeGrafter"/>
</dbReference>
<feature type="domain" description="YrdC-like" evidence="10">
    <location>
        <begin position="4"/>
        <end position="185"/>
    </location>
</feature>
<reference evidence="11 12" key="2">
    <citation type="submission" date="2014-05" db="EMBL/GenBank/DDBJ databases">
        <title>Genome sequence of the 3-chlorobenzoate degrading bacterium Pseudomonas knackmussii B13 shows multiple evidence for horizontal gene transfer.</title>
        <authorList>
            <person name="Miyazaki R."/>
            <person name="Bertelli C."/>
            <person name="Falquet L."/>
            <person name="Robinson-Rechavi M."/>
            <person name="Gharib W."/>
            <person name="Roy S."/>
            <person name="Van der Meer J.R."/>
        </authorList>
    </citation>
    <scope>NUCLEOTIDE SEQUENCE [LARGE SCALE GENOMIC DNA]</scope>
    <source>
        <strain evidence="11 12">B13</strain>
    </source>
</reference>
<evidence type="ECO:0000256" key="1">
    <source>
        <dbReference type="ARBA" id="ARBA00004496"/>
    </source>
</evidence>
<comment type="catalytic activity">
    <reaction evidence="8 9">
        <text>L-threonine + hydrogencarbonate + ATP = L-threonylcarbamoyladenylate + diphosphate + H2O</text>
        <dbReference type="Rhea" id="RHEA:36407"/>
        <dbReference type="ChEBI" id="CHEBI:15377"/>
        <dbReference type="ChEBI" id="CHEBI:17544"/>
        <dbReference type="ChEBI" id="CHEBI:30616"/>
        <dbReference type="ChEBI" id="CHEBI:33019"/>
        <dbReference type="ChEBI" id="CHEBI:57926"/>
        <dbReference type="ChEBI" id="CHEBI:73682"/>
        <dbReference type="EC" id="2.7.7.87"/>
    </reaction>
</comment>
<dbReference type="SUPFAM" id="SSF55821">
    <property type="entry name" value="YrdC/RibB"/>
    <property type="match status" value="1"/>
</dbReference>
<dbReference type="EMBL" id="HG322950">
    <property type="protein sequence ID" value="CDF81401.1"/>
    <property type="molecule type" value="Genomic_DNA"/>
</dbReference>
<dbReference type="GO" id="GO:0005524">
    <property type="term" value="F:ATP binding"/>
    <property type="evidence" value="ECO:0007669"/>
    <property type="project" value="UniProtKB-UniRule"/>
</dbReference>
<protein>
    <recommendedName>
        <fullName evidence="9">Threonylcarbamoyl-AMP synthase</fullName>
        <shortName evidence="9">TC-AMP synthase</shortName>
        <ecNumber evidence="9">2.7.7.87</ecNumber>
    </recommendedName>
    <alternativeName>
        <fullName evidence="9">L-threonylcarbamoyladenylate synthase</fullName>
    </alternativeName>
    <alternativeName>
        <fullName evidence="9">t(6)A37 threonylcarbamoyladenosine biosynthesis protein TsaC</fullName>
    </alternativeName>
    <alternativeName>
        <fullName evidence="9">tRNA threonylcarbamoyladenosine biosynthesis protein TsaC</fullName>
    </alternativeName>
</protein>
<keyword evidence="5 9" id="KW-0548">Nucleotidyltransferase</keyword>
<keyword evidence="4 9" id="KW-0819">tRNA processing</keyword>
<dbReference type="HOGENOM" id="CLU_031397_6_0_6"/>
<sequence length="185" mass="20513">MISSWRVKRAAKIVRDGGVIAYPTEAVWGLGCDPWNEDAVYRLLAIKARPVEKGLILVADNIRQFDFLLADLPQAWQERLAASWPGPNTWLVPHQNRLPEWITGQHDSVALRVTDHPLVRELCALTGPLVSTSANPAGRPAARSRLRVEQYFRGELAGVLDGKLGGRRNPSLIRDLVTGQVVRPS</sequence>
<dbReference type="STRING" id="1301098.PKB_0022"/>
<keyword evidence="3 9" id="KW-0808">Transferase</keyword>
<evidence type="ECO:0000256" key="2">
    <source>
        <dbReference type="ARBA" id="ARBA00022490"/>
    </source>
</evidence>
<comment type="similarity">
    <text evidence="9">Belongs to the SUA5 family. TsaC subfamily.</text>
</comment>
<evidence type="ECO:0000256" key="5">
    <source>
        <dbReference type="ARBA" id="ARBA00022695"/>
    </source>
</evidence>
<comment type="subcellular location">
    <subcellularLocation>
        <location evidence="1 9">Cytoplasm</location>
    </subcellularLocation>
</comment>
<reference evidence="11 12" key="1">
    <citation type="submission" date="2013-03" db="EMBL/GenBank/DDBJ databases">
        <authorList>
            <person name="Linke B."/>
        </authorList>
    </citation>
    <scope>NUCLEOTIDE SEQUENCE [LARGE SCALE GENOMIC DNA]</scope>
    <source>
        <strain evidence="11 12">B13</strain>
    </source>
</reference>
<dbReference type="Gene3D" id="3.90.870.10">
    <property type="entry name" value="DHBP synthase"/>
    <property type="match status" value="1"/>
</dbReference>
<proteinExistence type="inferred from homology"/>
<keyword evidence="2 9" id="KW-0963">Cytoplasm</keyword>
<dbReference type="Pfam" id="PF01300">
    <property type="entry name" value="Sua5_yciO_yrdC"/>
    <property type="match status" value="1"/>
</dbReference>
<dbReference type="InterPro" id="IPR050156">
    <property type="entry name" value="TC-AMP_synthase_SUA5"/>
</dbReference>
<dbReference type="GO" id="GO:0005737">
    <property type="term" value="C:cytoplasm"/>
    <property type="evidence" value="ECO:0007669"/>
    <property type="project" value="UniProtKB-SubCell"/>
</dbReference>
<name>A0A024H9L5_PSEKB</name>
<gene>
    <name evidence="11" type="primary">rimN</name>
    <name evidence="9" type="synonym">tsaC</name>
    <name evidence="11" type="ORF">PKB_0022</name>
</gene>